<organism evidence="1 2">
    <name type="scientific">Flammeovirga pectinis</name>
    <dbReference type="NCBI Taxonomy" id="2494373"/>
    <lineage>
        <taxon>Bacteria</taxon>
        <taxon>Pseudomonadati</taxon>
        <taxon>Bacteroidota</taxon>
        <taxon>Cytophagia</taxon>
        <taxon>Cytophagales</taxon>
        <taxon>Flammeovirgaceae</taxon>
        <taxon>Flammeovirga</taxon>
    </lineage>
</organism>
<name>A0A3Q9FLG8_9BACT</name>
<dbReference type="AlphaFoldDB" id="A0A3Q9FLG8"/>
<sequence length="244" mass="29142">MKPYFLIIYLSALLVLPVTLKAQENYPVKKDVVNQQLWADFYFDIKYNERLNFVVDLGYETIFQENYWNKIYQQTSVNYKLNKRFNLQGGVAFYYHFNKESENRFEFRPWQAVVTNIANKLRWSANVKLKLEQRVSYLVEQGRTDFDVRMRVRFGGSMKITKDNVRTGWYIPYVAEYYYPIKDDIPEIFHNVAKAGVGIGKKIDNKWDFSLLANWQYSRSGPKEVYHVTDFAYQLQITKLIGYE</sequence>
<accession>A0A3Q9FLG8</accession>
<dbReference type="Pfam" id="PF10677">
    <property type="entry name" value="DUF2490"/>
    <property type="match status" value="1"/>
</dbReference>
<evidence type="ECO:0000313" key="1">
    <source>
        <dbReference type="EMBL" id="AZQ60923.1"/>
    </source>
</evidence>
<reference evidence="1 2" key="1">
    <citation type="submission" date="2018-12" db="EMBL/GenBank/DDBJ databases">
        <title>Flammeovirga pectinis sp. nov., isolated from the gut of the Korean scallop, Patinopecten yessoensis.</title>
        <authorList>
            <person name="Bae J.-W."/>
            <person name="Jeong Y.-S."/>
            <person name="Kang W."/>
        </authorList>
    </citation>
    <scope>NUCLEOTIDE SEQUENCE [LARGE SCALE GENOMIC DNA]</scope>
    <source>
        <strain evidence="1 2">L12M1</strain>
    </source>
</reference>
<keyword evidence="2" id="KW-1185">Reference proteome</keyword>
<dbReference type="InterPro" id="IPR019619">
    <property type="entry name" value="DUF2490"/>
</dbReference>
<evidence type="ECO:0000313" key="2">
    <source>
        <dbReference type="Proteomes" id="UP000267268"/>
    </source>
</evidence>
<dbReference type="RefSeq" id="WP_126610892.1">
    <property type="nucleotide sequence ID" value="NZ_CP034562.1"/>
</dbReference>
<proteinExistence type="predicted"/>
<gene>
    <name evidence="1" type="ORF">EI427_01440</name>
</gene>
<dbReference type="OrthoDB" id="977531at2"/>
<dbReference type="Proteomes" id="UP000267268">
    <property type="component" value="Chromosome 1"/>
</dbReference>
<protein>
    <submittedName>
        <fullName evidence="1">DUF2490 domain-containing protein</fullName>
    </submittedName>
</protein>
<dbReference type="EMBL" id="CP034562">
    <property type="protein sequence ID" value="AZQ60923.1"/>
    <property type="molecule type" value="Genomic_DNA"/>
</dbReference>
<dbReference type="KEGG" id="fll:EI427_01440"/>